<keyword evidence="1" id="KW-0812">Transmembrane</keyword>
<keyword evidence="1" id="KW-0472">Membrane</keyword>
<proteinExistence type="predicted"/>
<evidence type="ECO:0000313" key="3">
    <source>
        <dbReference type="Proteomes" id="UP000242660"/>
    </source>
</evidence>
<dbReference type="InterPro" id="IPR008023">
    <property type="entry name" value="DUF748"/>
</dbReference>
<dbReference type="Proteomes" id="UP000242660">
    <property type="component" value="Unassembled WGS sequence"/>
</dbReference>
<reference evidence="2 3" key="1">
    <citation type="journal article" date="2017" name="Front. Microbiol.">
        <title>Genome of Ca. Pandoraea novymonadis, an Endosymbiotic Bacterium of the Trypanosomatid Novymonas esmeraldas.</title>
        <authorList>
            <person name="Kostygov A.Y."/>
            <person name="Butenko A."/>
            <person name="Nenarokova A."/>
            <person name="Tashyreva D."/>
            <person name="Flegontov P."/>
            <person name="Lukes J."/>
            <person name="Yurchenko V."/>
        </authorList>
    </citation>
    <scope>NUCLEOTIDE SEQUENCE [LARGE SCALE GENOMIC DNA]</scope>
    <source>
        <strain evidence="2 3">E262</strain>
    </source>
</reference>
<comment type="caution">
    <text evidence="2">The sequence shown here is derived from an EMBL/GenBank/DDBJ whole genome shotgun (WGS) entry which is preliminary data.</text>
</comment>
<evidence type="ECO:0008006" key="4">
    <source>
        <dbReference type="Google" id="ProtNLM"/>
    </source>
</evidence>
<dbReference type="Gene3D" id="3.30.1330.60">
    <property type="entry name" value="OmpA-like domain"/>
    <property type="match status" value="1"/>
</dbReference>
<dbReference type="InterPro" id="IPR036737">
    <property type="entry name" value="OmpA-like_sf"/>
</dbReference>
<dbReference type="Pfam" id="PF05359">
    <property type="entry name" value="DUF748"/>
    <property type="match status" value="3"/>
</dbReference>
<dbReference type="PANTHER" id="PTHR30441:SF8">
    <property type="entry name" value="DUF748 DOMAIN-CONTAINING PROTEIN"/>
    <property type="match status" value="1"/>
</dbReference>
<keyword evidence="1" id="KW-1133">Transmembrane helix</keyword>
<organism evidence="2 3">
    <name type="scientific">Candidatus Pandoraea novymonadis</name>
    <dbReference type="NCBI Taxonomy" id="1808959"/>
    <lineage>
        <taxon>Bacteria</taxon>
        <taxon>Pseudomonadati</taxon>
        <taxon>Pseudomonadota</taxon>
        <taxon>Betaproteobacteria</taxon>
        <taxon>Burkholderiales</taxon>
        <taxon>Burkholderiaceae</taxon>
        <taxon>Pandoraea</taxon>
    </lineage>
</organism>
<accession>A0ABX5FEC2</accession>
<dbReference type="InterPro" id="IPR052894">
    <property type="entry name" value="AsmA-related"/>
</dbReference>
<feature type="transmembrane region" description="Helical" evidence="1">
    <location>
        <begin position="31"/>
        <end position="54"/>
    </location>
</feature>
<keyword evidence="3" id="KW-1185">Reference proteome</keyword>
<evidence type="ECO:0000313" key="2">
    <source>
        <dbReference type="EMBL" id="PSB91994.1"/>
    </source>
</evidence>
<sequence>MADKPNDRLSLLPRSLITTQKIICSRRTRKIVFWTIGVLTALGIIGCFMVPHLVRHYAIKNISTYLERKVTVGNVNFKPHILQLDLQEIRISDKLSEKSFVDIKHVRFNASWNSLLRRTPILNELYIDTPVIHIVRRTEQDLNFSDIFEKAISELPKLESSKASRISISNIQISNGSIFLNDQVRRKQDTVENINIGIPFITNLPSHTNIFVKPSIQATINGSTLNISGQSQLFSDSHESSIEIKINRLDISRYLGYSPASIPMVLKEGWLSTKLQLKFRRFRSTNEVMLAGTLVLDDIKLDDRLGNKLSKLKHLKITIDNLEPLRNICHVKAIHLDGLDQNILIDSDGSLAITRFNSQHNSVEKTPSDKASSFSTEKSKSMSGASKKIRLCLPSNIDFRFGDLTIIDSTIHITDKRFKKPAQLSLNHVHIHLKQFSMCDKIPASYDASFTLSSGGKISANGQLYFSEHYTTGSLEVNNIELISLLPFSKNSLIGRFKKGKIGLNTKFQIKFGSSSPNLIMSSGKAIFNQIEWITGNNGDEPIKFSKAEVKIIKFDLTKRKVSFENLRINDLKIKFKRNKNGHINLITLKNGRRGKNVDDPLLSARKTKKRNTTKISNKNWQWQVNRITLENARISLEDQAVKGEPIQANLTPLNITLNGMSQKMNQSITVEAKGALNKKGSINVIGSVTPKPLSGELKIRTNEFDLALFDSYLSKKLNVSIISALLNSNGVANFAVKGKSIEANYRGNASLNRVRLLDKMRSGETIRWNSLAMQKISISVGSDTPQVNIDEITVSTLYTQLIINANGQLNLTDAISSKNEVPKLIMANASKSTLLNLKANIQSDINKETNRRIVNSKTSDARTFLQEVNNHTTQITKKPNNNNSYYGAGKALSAHITVGKTIVKNGNVKFTDKFIQPHYTANLTNIDGCIGTFSSTTATPVNVFLQGQLNQNGSLNIAGRMDPFTAMPFIDLDIKASGIELKNLTPYTIKYTGYPIETGKLTLNAHYLIDQGRLTANNHIYIVQLVFGKRIENSMARNLPLRLIASLLKNKKEEINIEMPVYGSIQDPQLNFGNVIFRSFVNLIVKAAATPFGLLVSMFEDIDKELNSVIFEPGHSILTPDQEKKLETLIKVLEDHPILRLEIVGCVDPAKDVKGLQQVILDRLIKVQKAKSSVKHNENSDLTSIIIESNERDKFIREAYKAENFPKTKNIISFLKEFSSEKIEELMITGIKITDDDLECLAHHRAKAVQAWLNRKIDSDRLSIVTKKLKTHNLNKKDIVNGVCFILK</sequence>
<dbReference type="EMBL" id="MUHY01000001">
    <property type="protein sequence ID" value="PSB91994.1"/>
    <property type="molecule type" value="Genomic_DNA"/>
</dbReference>
<evidence type="ECO:0000256" key="1">
    <source>
        <dbReference type="SAM" id="Phobius"/>
    </source>
</evidence>
<dbReference type="PANTHER" id="PTHR30441">
    <property type="entry name" value="DUF748 DOMAIN-CONTAINING PROTEIN"/>
    <property type="match status" value="1"/>
</dbReference>
<name>A0ABX5FEC2_9BURK</name>
<protein>
    <recommendedName>
        <fullName evidence="4">DUF748 domain-containing protein</fullName>
    </recommendedName>
</protein>
<gene>
    <name evidence="2" type="ORF">BZL35_00219</name>
</gene>